<keyword evidence="6" id="KW-1185">Reference proteome</keyword>
<evidence type="ECO:0000256" key="2">
    <source>
        <dbReference type="ARBA" id="ARBA00022679"/>
    </source>
</evidence>
<dbReference type="InterPro" id="IPR013785">
    <property type="entry name" value="Aldolase_TIM"/>
</dbReference>
<dbReference type="InterPro" id="IPR008567">
    <property type="entry name" value="BKACE"/>
</dbReference>
<accession>A0ABN0FDD5</accession>
<sequence>MSKVIITCAVTGAIHTPSMSPYLPITPEEITEASVGAAEAGAAIIHLHARDPVTGKPDQSPDAFGQFLPQIKARTDAVLNITSGGSPYMTIEERIQPSMRFAPEVASLNMGSMNFALFPMLARFKEFKHAWEREALEALEASRDLIFRNTFKDIEYALAQCAANDTRFEFECYDVSHLYNLAHFVERGLIKAPFFVQMVFGILGGIGTHPEDVLHMKRTADRLFGNDYRWSVLGAGKDQLRLAAMSASMGGNVRVGLEDSLWLGRGTLAESSAAQVRQARQIIEGLGLEIASPNEAREILQLKGIGKVKF</sequence>
<protein>
    <recommendedName>
        <fullName evidence="7">3-keto-5-aminohexanoate cleavage protein</fullName>
    </recommendedName>
</protein>
<name>A0ABN0FDD5_9BURK</name>
<organism evidence="5 6">
    <name type="scientific">Paraburkholderia hospita</name>
    <dbReference type="NCBI Taxonomy" id="169430"/>
    <lineage>
        <taxon>Bacteria</taxon>
        <taxon>Pseudomonadati</taxon>
        <taxon>Pseudomonadota</taxon>
        <taxon>Betaproteobacteria</taxon>
        <taxon>Burkholderiales</taxon>
        <taxon>Burkholderiaceae</taxon>
        <taxon>Paraburkholderia</taxon>
    </lineage>
</organism>
<comment type="cofactor">
    <cofactor evidence="1">
        <name>Zn(2+)</name>
        <dbReference type="ChEBI" id="CHEBI:29105"/>
    </cofactor>
</comment>
<keyword evidence="2" id="KW-0808">Transferase</keyword>
<reference evidence="5 6" key="1">
    <citation type="journal article" date="2012" name="J. Bacteriol.">
        <title>Draft Genome Sequence of the Soil Bacterium Burkholderia terrae Strain BS001, Which Interacts with Fungal Surface Structures.</title>
        <authorList>
            <person name="Nazir R."/>
            <person name="Hansen M.A."/>
            <person name="Sorensen S."/>
            <person name="van Elsas J.D."/>
        </authorList>
    </citation>
    <scope>NUCLEOTIDE SEQUENCE [LARGE SCALE GENOMIC DNA]</scope>
    <source>
        <strain evidence="5 6">BS001</strain>
    </source>
</reference>
<dbReference type="PANTHER" id="PTHR37418:SF2">
    <property type="entry name" value="3-KETO-5-AMINOHEXANOATE CLEAVAGE ENZYME"/>
    <property type="match status" value="1"/>
</dbReference>
<evidence type="ECO:0000313" key="6">
    <source>
        <dbReference type="Proteomes" id="UP000004980"/>
    </source>
</evidence>
<dbReference type="Pfam" id="PF05853">
    <property type="entry name" value="BKACE"/>
    <property type="match status" value="1"/>
</dbReference>
<dbReference type="EMBL" id="AKAU01000189">
    <property type="protein sequence ID" value="EIM96604.1"/>
    <property type="molecule type" value="Genomic_DNA"/>
</dbReference>
<dbReference type="RefSeq" id="WP_007588881.1">
    <property type="nucleotide sequence ID" value="NZ_AKAU01000189.1"/>
</dbReference>
<gene>
    <name evidence="5" type="ORF">WQE_33521</name>
</gene>
<dbReference type="Gene3D" id="3.20.20.70">
    <property type="entry name" value="Aldolase class I"/>
    <property type="match status" value="1"/>
</dbReference>
<evidence type="ECO:0000256" key="4">
    <source>
        <dbReference type="ARBA" id="ARBA00022833"/>
    </source>
</evidence>
<evidence type="ECO:0000256" key="1">
    <source>
        <dbReference type="ARBA" id="ARBA00001947"/>
    </source>
</evidence>
<evidence type="ECO:0008006" key="7">
    <source>
        <dbReference type="Google" id="ProtNLM"/>
    </source>
</evidence>
<dbReference type="Proteomes" id="UP000004980">
    <property type="component" value="Unassembled WGS sequence"/>
</dbReference>
<dbReference type="PANTHER" id="PTHR37418">
    <property type="entry name" value="3-KETO-5-AMINOHEXANOATE CLEAVAGE ENZYME-RELATED"/>
    <property type="match status" value="1"/>
</dbReference>
<evidence type="ECO:0000256" key="3">
    <source>
        <dbReference type="ARBA" id="ARBA00022723"/>
    </source>
</evidence>
<evidence type="ECO:0000313" key="5">
    <source>
        <dbReference type="EMBL" id="EIM96604.1"/>
    </source>
</evidence>
<keyword evidence="3" id="KW-0479">Metal-binding</keyword>
<keyword evidence="4" id="KW-0862">Zinc</keyword>
<comment type="caution">
    <text evidence="5">The sequence shown here is derived from an EMBL/GenBank/DDBJ whole genome shotgun (WGS) entry which is preliminary data.</text>
</comment>
<proteinExistence type="predicted"/>